<name>A0A6A8AE03_9HYPH</name>
<sequence>MSDTDHDRPENHRAALDARDWLVRLTSGSLSAAELEQFRLWRDCRPEHRTAFEHERRFWNQLDRLVQPAGNVARMQTSSLTRRSLIGGGVALAAASAGFVAAPRVSLWWQADFIVPAGSQREVPLPDGTIAAVNTGGALKVDFRVGLRLVHLLRGEAEFRIPPAADGSPFRIATGGGNTDMQDGHLTIGNADDLTTVAVVAGHAAVYSPLAPDETALSHRPRVDLAPSQQTMYLAGANPGQPRTADLEMLLAWRQGKIIFEGKSFAAAISDIGRYVAEPVILRPGIDRELAVSGIFSTAQPLAALQSLAKTQALSVRRIPGIAVILA</sequence>
<dbReference type="EMBL" id="WIXI01000051">
    <property type="protein sequence ID" value="MQY49543.1"/>
    <property type="molecule type" value="Genomic_DNA"/>
</dbReference>
<dbReference type="PANTHER" id="PTHR30273:SF2">
    <property type="entry name" value="PROTEIN FECR"/>
    <property type="match status" value="1"/>
</dbReference>
<dbReference type="Gene3D" id="2.60.120.1440">
    <property type="match status" value="1"/>
</dbReference>
<comment type="caution">
    <text evidence="3">The sequence shown here is derived from an EMBL/GenBank/DDBJ whole genome shotgun (WGS) entry which is preliminary data.</text>
</comment>
<dbReference type="PIRSF" id="PIRSF018266">
    <property type="entry name" value="FecR"/>
    <property type="match status" value="1"/>
</dbReference>
<feature type="domain" description="FecR N-terminal" evidence="2">
    <location>
        <begin position="18"/>
        <end position="54"/>
    </location>
</feature>
<dbReference type="Pfam" id="PF04773">
    <property type="entry name" value="FecR"/>
    <property type="match status" value="1"/>
</dbReference>
<dbReference type="GO" id="GO:0016989">
    <property type="term" value="F:sigma factor antagonist activity"/>
    <property type="evidence" value="ECO:0007669"/>
    <property type="project" value="TreeGrafter"/>
</dbReference>
<dbReference type="InterPro" id="IPR012373">
    <property type="entry name" value="Ferrdict_sens_TM"/>
</dbReference>
<proteinExistence type="predicted"/>
<dbReference type="PANTHER" id="PTHR30273">
    <property type="entry name" value="PERIPLASMIC SIGNAL SENSOR AND SIGMA FACTOR ACTIVATOR FECR-RELATED"/>
    <property type="match status" value="1"/>
</dbReference>
<organism evidence="3 4">
    <name type="scientific">Endobacterium cereale</name>
    <dbReference type="NCBI Taxonomy" id="2663029"/>
    <lineage>
        <taxon>Bacteria</taxon>
        <taxon>Pseudomonadati</taxon>
        <taxon>Pseudomonadota</taxon>
        <taxon>Alphaproteobacteria</taxon>
        <taxon>Hyphomicrobiales</taxon>
        <taxon>Rhizobiaceae</taxon>
        <taxon>Endobacterium</taxon>
    </lineage>
</organism>
<reference evidence="3 4" key="1">
    <citation type="submission" date="2019-11" db="EMBL/GenBank/DDBJ databases">
        <title>Genome analysis of Rhizobacterium cereale a novel genus and species isolated from maize roots in North Spain.</title>
        <authorList>
            <person name="Menendez E."/>
            <person name="Flores-Felix J.D."/>
            <person name="Ramirez-Bahena M.-H."/>
            <person name="Igual J.M."/>
            <person name="Garcia-Fraile P."/>
            <person name="Peix A."/>
            <person name="Velazquez E."/>
        </authorList>
    </citation>
    <scope>NUCLEOTIDE SEQUENCE [LARGE SCALE GENOMIC DNA]</scope>
    <source>
        <strain evidence="3 4">RZME27</strain>
    </source>
</reference>
<dbReference type="Pfam" id="PF16220">
    <property type="entry name" value="DUF4880"/>
    <property type="match status" value="1"/>
</dbReference>
<dbReference type="RefSeq" id="WP_153359444.1">
    <property type="nucleotide sequence ID" value="NZ_WIXI01000051.1"/>
</dbReference>
<evidence type="ECO:0000259" key="2">
    <source>
        <dbReference type="Pfam" id="PF16220"/>
    </source>
</evidence>
<feature type="domain" description="FecR protein" evidence="1">
    <location>
        <begin position="115"/>
        <end position="203"/>
    </location>
</feature>
<keyword evidence="4" id="KW-1185">Reference proteome</keyword>
<dbReference type="InterPro" id="IPR032623">
    <property type="entry name" value="FecR_N"/>
</dbReference>
<gene>
    <name evidence="3" type="ORF">GAO09_26285</name>
</gene>
<dbReference type="InterPro" id="IPR006860">
    <property type="entry name" value="FecR"/>
</dbReference>
<evidence type="ECO:0000259" key="1">
    <source>
        <dbReference type="Pfam" id="PF04773"/>
    </source>
</evidence>
<dbReference type="AlphaFoldDB" id="A0A6A8AE03"/>
<evidence type="ECO:0000313" key="3">
    <source>
        <dbReference type="EMBL" id="MQY49543.1"/>
    </source>
</evidence>
<protein>
    <submittedName>
        <fullName evidence="3">DUF4880 domain-containing protein</fullName>
    </submittedName>
</protein>
<dbReference type="Proteomes" id="UP000435138">
    <property type="component" value="Unassembled WGS sequence"/>
</dbReference>
<accession>A0A6A8AE03</accession>
<evidence type="ECO:0000313" key="4">
    <source>
        <dbReference type="Proteomes" id="UP000435138"/>
    </source>
</evidence>